<gene>
    <name evidence="3" type="ORF">LCGC14_0050450</name>
</gene>
<evidence type="ECO:0000259" key="2">
    <source>
        <dbReference type="Pfam" id="PF07786"/>
    </source>
</evidence>
<dbReference type="EMBL" id="LAZR01000011">
    <property type="protein sequence ID" value="KKO07707.1"/>
    <property type="molecule type" value="Genomic_DNA"/>
</dbReference>
<feature type="transmembrane region" description="Helical" evidence="1">
    <location>
        <begin position="256"/>
        <end position="278"/>
    </location>
</feature>
<feature type="transmembrane region" description="Helical" evidence="1">
    <location>
        <begin position="120"/>
        <end position="137"/>
    </location>
</feature>
<organism evidence="3">
    <name type="scientific">marine sediment metagenome</name>
    <dbReference type="NCBI Taxonomy" id="412755"/>
    <lineage>
        <taxon>unclassified sequences</taxon>
        <taxon>metagenomes</taxon>
        <taxon>ecological metagenomes</taxon>
    </lineage>
</organism>
<proteinExistence type="predicted"/>
<feature type="transmembrane region" description="Helical" evidence="1">
    <location>
        <begin position="226"/>
        <end position="244"/>
    </location>
</feature>
<dbReference type="InterPro" id="IPR012429">
    <property type="entry name" value="HGSNAT_cat"/>
</dbReference>
<feature type="transmembrane region" description="Helical" evidence="1">
    <location>
        <begin position="41"/>
        <end position="63"/>
    </location>
</feature>
<keyword evidence="1" id="KW-0472">Membrane</keyword>
<feature type="transmembrane region" description="Helical" evidence="1">
    <location>
        <begin position="196"/>
        <end position="214"/>
    </location>
</feature>
<reference evidence="3" key="1">
    <citation type="journal article" date="2015" name="Nature">
        <title>Complex archaea that bridge the gap between prokaryotes and eukaryotes.</title>
        <authorList>
            <person name="Spang A."/>
            <person name="Saw J.H."/>
            <person name="Jorgensen S.L."/>
            <person name="Zaremba-Niedzwiedzka K."/>
            <person name="Martijn J."/>
            <person name="Lind A.E."/>
            <person name="van Eijk R."/>
            <person name="Schleper C."/>
            <person name="Guy L."/>
            <person name="Ettema T.J."/>
        </authorList>
    </citation>
    <scope>NUCLEOTIDE SEQUENCE</scope>
</reference>
<evidence type="ECO:0000256" key="1">
    <source>
        <dbReference type="SAM" id="Phobius"/>
    </source>
</evidence>
<sequence>MNKLKNRYLSLDVFRGMDVALMIIVNSPGNGDTSFGILNHAVWNGFTLTDLVFPTFLFVVGNAMSFSMKKYETMGSGAFLKKIFKRFSIIFLLGFLMYWFPFFEDGGLKPIAETRIFGVLQRIALCYLLASILLHYFKTRSVLVFSALALVGYHIILLVFGDLTLTGNAVLKLDKFLIGADHMYHGNGGIAFDPEGLLSTLPAIVNVIAGYYTGKFIQKNGQNFETISKLVMIAGVLIIAGFAWDLTLPFNKKLWTSSFVLLTSGIDIFVIAILIYLLDMSKPGKWTYFFEVFGRNTLFIYLLSELFIISLAEISMKGTTVYNWIANNVFIAVGGDYVGSLLFALWVMLTCWFVGYVMDKKGIYVKV</sequence>
<dbReference type="PANTHER" id="PTHR31061">
    <property type="entry name" value="LD22376P"/>
    <property type="match status" value="1"/>
</dbReference>
<protein>
    <recommendedName>
        <fullName evidence="2">Heparan-alpha-glucosaminide N-acetyltransferase catalytic domain-containing protein</fullName>
    </recommendedName>
</protein>
<feature type="transmembrane region" description="Helical" evidence="1">
    <location>
        <begin position="337"/>
        <end position="358"/>
    </location>
</feature>
<evidence type="ECO:0000313" key="3">
    <source>
        <dbReference type="EMBL" id="KKO07707.1"/>
    </source>
</evidence>
<dbReference type="PANTHER" id="PTHR31061:SF24">
    <property type="entry name" value="LD22376P"/>
    <property type="match status" value="1"/>
</dbReference>
<feature type="domain" description="Heparan-alpha-glucosaminide N-acetyltransferase catalytic" evidence="2">
    <location>
        <begin position="7"/>
        <end position="157"/>
    </location>
</feature>
<accession>A0A0F9Y6X5</accession>
<keyword evidence="1" id="KW-1133">Transmembrane helix</keyword>
<feature type="transmembrane region" description="Helical" evidence="1">
    <location>
        <begin position="83"/>
        <end position="100"/>
    </location>
</feature>
<keyword evidence="1" id="KW-0812">Transmembrane</keyword>
<feature type="transmembrane region" description="Helical" evidence="1">
    <location>
        <begin position="298"/>
        <end position="317"/>
    </location>
</feature>
<name>A0A0F9Y6X5_9ZZZZ</name>
<dbReference type="Pfam" id="PF07786">
    <property type="entry name" value="HGSNAT_cat"/>
    <property type="match status" value="1"/>
</dbReference>
<dbReference type="AlphaFoldDB" id="A0A0F9Y6X5"/>
<comment type="caution">
    <text evidence="3">The sequence shown here is derived from an EMBL/GenBank/DDBJ whole genome shotgun (WGS) entry which is preliminary data.</text>
</comment>
<feature type="transmembrane region" description="Helical" evidence="1">
    <location>
        <begin position="142"/>
        <end position="161"/>
    </location>
</feature>